<dbReference type="OrthoDB" id="9803354at2"/>
<dbReference type="PRINTS" id="PR00753">
    <property type="entry name" value="ACCSYNTHASE"/>
</dbReference>
<dbReference type="Proteomes" id="UP000034410">
    <property type="component" value="Chromosome"/>
</dbReference>
<organism evidence="8 9">
    <name type="scientific">Sedimenticola thiotaurini</name>
    <dbReference type="NCBI Taxonomy" id="1543721"/>
    <lineage>
        <taxon>Bacteria</taxon>
        <taxon>Pseudomonadati</taxon>
        <taxon>Pseudomonadota</taxon>
        <taxon>Gammaproteobacteria</taxon>
        <taxon>Chromatiales</taxon>
        <taxon>Sedimenticolaceae</taxon>
        <taxon>Sedimenticola</taxon>
    </lineage>
</organism>
<dbReference type="SUPFAM" id="SSF53383">
    <property type="entry name" value="PLP-dependent transferases"/>
    <property type="match status" value="1"/>
</dbReference>
<evidence type="ECO:0000313" key="9">
    <source>
        <dbReference type="Proteomes" id="UP000034410"/>
    </source>
</evidence>
<name>A0A0F7JT94_9GAMM</name>
<protein>
    <recommendedName>
        <fullName evidence="6">Aminotransferase</fullName>
        <ecNumber evidence="6">2.6.1.-</ecNumber>
    </recommendedName>
</protein>
<dbReference type="PANTHER" id="PTHR46383">
    <property type="entry name" value="ASPARTATE AMINOTRANSFERASE"/>
    <property type="match status" value="1"/>
</dbReference>
<keyword evidence="9" id="KW-1185">Reference proteome</keyword>
<keyword evidence="5" id="KW-0663">Pyridoxal phosphate</keyword>
<dbReference type="InterPro" id="IPR015421">
    <property type="entry name" value="PyrdxlP-dep_Trfase_major"/>
</dbReference>
<evidence type="ECO:0000256" key="6">
    <source>
        <dbReference type="RuleBase" id="RU000481"/>
    </source>
</evidence>
<comment type="similarity">
    <text evidence="2 6">Belongs to the class-I pyridoxal-phosphate-dependent aminotransferase family.</text>
</comment>
<dbReference type="PANTHER" id="PTHR46383:SF2">
    <property type="entry name" value="AMINOTRANSFERASE"/>
    <property type="match status" value="1"/>
</dbReference>
<evidence type="ECO:0000313" key="8">
    <source>
        <dbReference type="EMBL" id="AKH19676.1"/>
    </source>
</evidence>
<dbReference type="InterPro" id="IPR015424">
    <property type="entry name" value="PyrdxlP-dep_Trfase"/>
</dbReference>
<dbReference type="AlphaFoldDB" id="A0A0F7JT94"/>
<keyword evidence="3 6" id="KW-0032">Aminotransferase</keyword>
<keyword evidence="4 6" id="KW-0808">Transferase</keyword>
<proteinExistence type="inferred from homology"/>
<evidence type="ECO:0000256" key="2">
    <source>
        <dbReference type="ARBA" id="ARBA00007441"/>
    </source>
</evidence>
<dbReference type="CDD" id="cd00609">
    <property type="entry name" value="AAT_like"/>
    <property type="match status" value="1"/>
</dbReference>
<dbReference type="KEGG" id="seds:AAY24_04110"/>
<dbReference type="NCBIfam" id="NF006514">
    <property type="entry name" value="PRK08960.1"/>
    <property type="match status" value="1"/>
</dbReference>
<comment type="cofactor">
    <cofactor evidence="1 6">
        <name>pyridoxal 5'-phosphate</name>
        <dbReference type="ChEBI" id="CHEBI:597326"/>
    </cofactor>
</comment>
<evidence type="ECO:0000256" key="5">
    <source>
        <dbReference type="ARBA" id="ARBA00022898"/>
    </source>
</evidence>
<evidence type="ECO:0000256" key="1">
    <source>
        <dbReference type="ARBA" id="ARBA00001933"/>
    </source>
</evidence>
<dbReference type="GO" id="GO:0030170">
    <property type="term" value="F:pyridoxal phosphate binding"/>
    <property type="evidence" value="ECO:0007669"/>
    <property type="project" value="InterPro"/>
</dbReference>
<dbReference type="EC" id="2.6.1.-" evidence="6"/>
<dbReference type="InterPro" id="IPR050596">
    <property type="entry name" value="AspAT/PAT-like"/>
</dbReference>
<dbReference type="GO" id="GO:0006520">
    <property type="term" value="P:amino acid metabolic process"/>
    <property type="evidence" value="ECO:0007669"/>
    <property type="project" value="InterPro"/>
</dbReference>
<dbReference type="Pfam" id="PF00155">
    <property type="entry name" value="Aminotran_1_2"/>
    <property type="match status" value="1"/>
</dbReference>
<accession>A0A0F7JT94</accession>
<evidence type="ECO:0000259" key="7">
    <source>
        <dbReference type="Pfam" id="PF00155"/>
    </source>
</evidence>
<feature type="domain" description="Aminotransferase class I/classII large" evidence="7">
    <location>
        <begin position="31"/>
        <end position="378"/>
    </location>
</feature>
<dbReference type="NCBIfam" id="NF005601">
    <property type="entry name" value="PRK07337.1"/>
    <property type="match status" value="1"/>
</dbReference>
<dbReference type="GO" id="GO:0008483">
    <property type="term" value="F:transaminase activity"/>
    <property type="evidence" value="ECO:0007669"/>
    <property type="project" value="UniProtKB-KW"/>
</dbReference>
<reference evidence="8 9" key="1">
    <citation type="journal article" date="2015" name="Genome Announc.">
        <title>Complete Genome Sequence of Sedimenticola thiotaurini Strain SIP-G1, a Polyphosphate- and Polyhydroxyalkanoate-Accumulating Sulfur-Oxidizing Gammaproteobacterium Isolated from Salt Marsh Sediments.</title>
        <authorList>
            <person name="Flood B.E."/>
            <person name="Jones D.S."/>
            <person name="Bailey J.V."/>
        </authorList>
    </citation>
    <scope>NUCLEOTIDE SEQUENCE [LARGE SCALE GENOMIC DNA]</scope>
    <source>
        <strain evidence="8 9">SIP-G1</strain>
    </source>
</reference>
<dbReference type="InterPro" id="IPR004839">
    <property type="entry name" value="Aminotransferase_I/II_large"/>
</dbReference>
<evidence type="ECO:0000256" key="3">
    <source>
        <dbReference type="ARBA" id="ARBA00022576"/>
    </source>
</evidence>
<dbReference type="PROSITE" id="PS00105">
    <property type="entry name" value="AA_TRANSFER_CLASS_1"/>
    <property type="match status" value="1"/>
</dbReference>
<evidence type="ECO:0000256" key="4">
    <source>
        <dbReference type="ARBA" id="ARBA00022679"/>
    </source>
</evidence>
<dbReference type="Gene3D" id="3.40.640.10">
    <property type="entry name" value="Type I PLP-dependent aspartate aminotransferase-like (Major domain)"/>
    <property type="match status" value="1"/>
</dbReference>
<dbReference type="EMBL" id="CP011412">
    <property type="protein sequence ID" value="AKH19676.1"/>
    <property type="molecule type" value="Genomic_DNA"/>
</dbReference>
<sequence length="384" mass="42543">MIAERMASIRPFYVMELLARARELEQSGRSIIHMEVGEPDFDTPGPIVAAGMRALEQGFTHYTAAVGIPELRAAIAADYGRRYGVKLDPARVLITPGSSGALQLVMSILVNPGEAVMMADPGYPCNRHFVQLVSGQPVTVSVGPESGYQLTAEIIEREWSDNMRAVMVASPSNPTGTLIKRDELEKIYQVVKERGGVLIVDEIYQGLVYGAEPFTGLEVTDDLFIINSFSKYYGMTGWRLGWMIAPERYMGAADRLAQNIFLSAPTPAQYAALAAFEDETQRIVEQRCAAFQERRDYLLPALRELGFEIPVEPEGAFYLYANCRQITSDSSAFAHDMLESEGVAITPGKDFGDNQPEQHVRFAYTTSMERLTEGVTRIARFIKG</sequence>
<dbReference type="InterPro" id="IPR004838">
    <property type="entry name" value="NHTrfase_class1_PyrdxlP-BS"/>
</dbReference>
<gene>
    <name evidence="8" type="ORF">AAY24_04110</name>
</gene>